<name>A0AAV2HS20_LYMST</name>
<evidence type="ECO:0000313" key="2">
    <source>
        <dbReference type="Proteomes" id="UP001497497"/>
    </source>
</evidence>
<dbReference type="AlphaFoldDB" id="A0AAV2HS20"/>
<comment type="caution">
    <text evidence="1">The sequence shown here is derived from an EMBL/GenBank/DDBJ whole genome shotgun (WGS) entry which is preliminary data.</text>
</comment>
<dbReference type="EMBL" id="CAXITT010000200">
    <property type="protein sequence ID" value="CAL1535374.1"/>
    <property type="molecule type" value="Genomic_DNA"/>
</dbReference>
<reference evidence="1 2" key="1">
    <citation type="submission" date="2024-04" db="EMBL/GenBank/DDBJ databases">
        <authorList>
            <consortium name="Genoscope - CEA"/>
            <person name="William W."/>
        </authorList>
    </citation>
    <scope>NUCLEOTIDE SEQUENCE [LARGE SCALE GENOMIC DNA]</scope>
</reference>
<organism evidence="1 2">
    <name type="scientific">Lymnaea stagnalis</name>
    <name type="common">Great pond snail</name>
    <name type="synonym">Helix stagnalis</name>
    <dbReference type="NCBI Taxonomy" id="6523"/>
    <lineage>
        <taxon>Eukaryota</taxon>
        <taxon>Metazoa</taxon>
        <taxon>Spiralia</taxon>
        <taxon>Lophotrochozoa</taxon>
        <taxon>Mollusca</taxon>
        <taxon>Gastropoda</taxon>
        <taxon>Heterobranchia</taxon>
        <taxon>Euthyneura</taxon>
        <taxon>Panpulmonata</taxon>
        <taxon>Hygrophila</taxon>
        <taxon>Lymnaeoidea</taxon>
        <taxon>Lymnaeidae</taxon>
        <taxon>Lymnaea</taxon>
    </lineage>
</organism>
<sequence length="120" mass="14080">RFIKENESQVEKEAYAKVEAKAKKDEGEIQVNLSLSSLCVEFCIRSQPKQKHTRLPSRMSLKPCTNQFDEVVPKMLSFGCLMLHLFMFAWKDWFRLTSETTSYFNKSGFHRIFIPVIILQ</sequence>
<feature type="non-terminal residue" evidence="1">
    <location>
        <position position="1"/>
    </location>
</feature>
<evidence type="ECO:0000313" key="1">
    <source>
        <dbReference type="EMBL" id="CAL1535374.1"/>
    </source>
</evidence>
<protein>
    <submittedName>
        <fullName evidence="1">Uncharacterized protein</fullName>
    </submittedName>
</protein>
<keyword evidence="2" id="KW-1185">Reference proteome</keyword>
<dbReference type="Proteomes" id="UP001497497">
    <property type="component" value="Unassembled WGS sequence"/>
</dbReference>
<proteinExistence type="predicted"/>
<gene>
    <name evidence="1" type="ORF">GSLYS_00009334001</name>
</gene>
<accession>A0AAV2HS20</accession>